<dbReference type="Gene3D" id="1.20.5.650">
    <property type="entry name" value="Single helix bin"/>
    <property type="match status" value="1"/>
</dbReference>
<comment type="subcellular location">
    <subcellularLocation>
        <location evidence="1">Nucleus</location>
    </subcellularLocation>
</comment>
<evidence type="ECO:0000256" key="10">
    <source>
        <dbReference type="SAM" id="MobiDB-lite"/>
    </source>
</evidence>
<evidence type="ECO:0000256" key="6">
    <source>
        <dbReference type="ARBA" id="ARBA00023015"/>
    </source>
</evidence>
<comment type="caution">
    <text evidence="12">The sequence shown here is derived from an EMBL/GenBank/DDBJ whole genome shotgun (WGS) entry which is preliminary data.</text>
</comment>
<keyword evidence="13" id="KW-1185">Reference proteome</keyword>
<feature type="compositionally biased region" description="Acidic residues" evidence="10">
    <location>
        <begin position="812"/>
        <end position="855"/>
    </location>
</feature>
<evidence type="ECO:0000256" key="4">
    <source>
        <dbReference type="ARBA" id="ARBA00022771"/>
    </source>
</evidence>
<evidence type="ECO:0000256" key="5">
    <source>
        <dbReference type="ARBA" id="ARBA00022833"/>
    </source>
</evidence>
<feature type="region of interest" description="Disordered" evidence="10">
    <location>
        <begin position="766"/>
        <end position="855"/>
    </location>
</feature>
<protein>
    <submittedName>
        <fullName evidence="12">Transcription factor TFIIIB subunit brf1</fullName>
    </submittedName>
</protein>
<evidence type="ECO:0000256" key="1">
    <source>
        <dbReference type="ARBA" id="ARBA00004123"/>
    </source>
</evidence>
<dbReference type="InterPro" id="IPR011665">
    <property type="entry name" value="BRF1_TBP-bd_dom"/>
</dbReference>
<dbReference type="PANTHER" id="PTHR11618">
    <property type="entry name" value="TRANSCRIPTION INITIATION FACTOR IIB-RELATED"/>
    <property type="match status" value="1"/>
</dbReference>
<feature type="region of interest" description="Disordered" evidence="10">
    <location>
        <begin position="691"/>
        <end position="729"/>
    </location>
</feature>
<sequence>MTPLTTLPKKFTPGHQMRPRGAARINPIKAIQDREWRRKQLAAAAGASSRSRAGSVVSDIGAPPPPPAAASSSSRLQCPNKACKNPNVVDGTCRTCGRVADDSNIVAEVSFGENAQGAAVVQGSFLGADQGGIRPMAGIGHRRVAGNGSAEARERSLREARLLMTGYAHQLHIPDHTVNVGFQYYKLASSANFVQGRKIQNVVAVCLYAACRKSTHANPCKIMLIDLADLVKEEVFFLGRTFKKLLQTIEVAARDVQPIYVEDLIFRFASKLEFDTMTNKVAETAVRLVQRMDRDWMVMGRRPAGICGACLIMAARMFNFRRTVREVVYIAKVTMATLQMRLDEFKELPSAKMTVEEFLAQDFLSEEYDPPSIYKKSEEYQAKVKEKRESLKRKRGPGGADREGSVMSVTSSTAGDGDGAAAASASQPPKIVDADGFAVPALPAPKPAASAAPASAEHEHEHENENENEAEDDQLDALVQQFGDAENNDSGGAGAATPLTDVGSPFPGSEFSGEAPRKRRRGPPDGSSCRSLPATSGRGQEDPDYVDDAWRADEENLEMEMTEAINSPGCIEHARAFASAEQAAQVIMMGMGRAPSRPASTAVSAAGTPAPPAEGDDPGQEGGTALPTLAPQPPAVSDSPEVEEDEFKDDLEVQFCLLSEEEAAAKEKIWMNENRAYLRMRQEKEFRAKIAAANGSKKQTRRRLKKPKIGEGQTTPASTPGEAAVEAMERRGFSKRINYDAMRKMLDRPANGRSRAGSVSMFSSYSYSRAGSSMGSVMGDGDDDDEEEQEESSALQGGPVKGGAKAIKPPPTEDDYDEDEEEEIYEEEEEREIDPFADDDVAEDEEVEEEVEEDE</sequence>
<feature type="compositionally biased region" description="Polar residues" evidence="10">
    <location>
        <begin position="528"/>
        <end position="538"/>
    </location>
</feature>
<feature type="compositionally biased region" description="Low complexity" evidence="10">
    <location>
        <begin position="410"/>
        <end position="426"/>
    </location>
</feature>
<feature type="compositionally biased region" description="Low complexity" evidence="10">
    <location>
        <begin position="42"/>
        <end position="58"/>
    </location>
</feature>
<feature type="compositionally biased region" description="Acidic residues" evidence="10">
    <location>
        <begin position="780"/>
        <end position="791"/>
    </location>
</feature>
<keyword evidence="4" id="KW-0863">Zinc-finger</keyword>
<keyword evidence="7" id="KW-0010">Activator</keyword>
<dbReference type="Gene3D" id="1.10.472.10">
    <property type="entry name" value="Cyclin-like"/>
    <property type="match status" value="2"/>
</dbReference>
<dbReference type="PANTHER" id="PTHR11618:SF4">
    <property type="entry name" value="TRANSCRIPTION FACTOR IIIB 90 KDA SUBUNIT"/>
    <property type="match status" value="1"/>
</dbReference>
<keyword evidence="5" id="KW-0862">Zinc</keyword>
<keyword evidence="9" id="KW-0539">Nucleus</keyword>
<feature type="region of interest" description="Disordered" evidence="10">
    <location>
        <begin position="385"/>
        <end position="546"/>
    </location>
</feature>
<dbReference type="Proteomes" id="UP001642405">
    <property type="component" value="Unassembled WGS sequence"/>
</dbReference>
<evidence type="ECO:0000259" key="11">
    <source>
        <dbReference type="SMART" id="SM00385"/>
    </source>
</evidence>
<feature type="compositionally biased region" description="Basic and acidic residues" evidence="10">
    <location>
        <begin position="456"/>
        <end position="465"/>
    </location>
</feature>
<keyword evidence="6" id="KW-0805">Transcription regulation</keyword>
<feature type="compositionally biased region" description="Acidic residues" evidence="10">
    <location>
        <begin position="466"/>
        <end position="475"/>
    </location>
</feature>
<feature type="compositionally biased region" description="Low complexity" evidence="10">
    <location>
        <begin position="1"/>
        <end position="13"/>
    </location>
</feature>
<dbReference type="InterPro" id="IPR000812">
    <property type="entry name" value="TFIIB"/>
</dbReference>
<name>A0ABP0BZG2_9PEZI</name>
<dbReference type="SMART" id="SM00385">
    <property type="entry name" value="CYCLIN"/>
    <property type="match status" value="2"/>
</dbReference>
<feature type="region of interest" description="Disordered" evidence="10">
    <location>
        <begin position="594"/>
        <end position="648"/>
    </location>
</feature>
<dbReference type="CDD" id="cd20554">
    <property type="entry name" value="CYCLIN_TFIIIB90_rpt2"/>
    <property type="match status" value="1"/>
</dbReference>
<dbReference type="Pfam" id="PF00382">
    <property type="entry name" value="TFIIB"/>
    <property type="match status" value="2"/>
</dbReference>
<dbReference type="Pfam" id="PF07741">
    <property type="entry name" value="BRF1"/>
    <property type="match status" value="1"/>
</dbReference>
<organism evidence="12 13">
    <name type="scientific">Sporothrix curviconia</name>
    <dbReference type="NCBI Taxonomy" id="1260050"/>
    <lineage>
        <taxon>Eukaryota</taxon>
        <taxon>Fungi</taxon>
        <taxon>Dikarya</taxon>
        <taxon>Ascomycota</taxon>
        <taxon>Pezizomycotina</taxon>
        <taxon>Sordariomycetes</taxon>
        <taxon>Sordariomycetidae</taxon>
        <taxon>Ophiostomatales</taxon>
        <taxon>Ophiostomataceae</taxon>
        <taxon>Sporothrix</taxon>
    </lineage>
</organism>
<evidence type="ECO:0000313" key="13">
    <source>
        <dbReference type="Proteomes" id="UP001642405"/>
    </source>
</evidence>
<evidence type="ECO:0000256" key="2">
    <source>
        <dbReference type="ARBA" id="ARBA00010857"/>
    </source>
</evidence>
<comment type="similarity">
    <text evidence="2">Belongs to the TFIIB family.</text>
</comment>
<feature type="domain" description="Cyclin-like" evidence="11">
    <location>
        <begin position="263"/>
        <end position="347"/>
    </location>
</feature>
<evidence type="ECO:0000256" key="8">
    <source>
        <dbReference type="ARBA" id="ARBA00023163"/>
    </source>
</evidence>
<accession>A0ABP0BZG2</accession>
<evidence type="ECO:0000256" key="9">
    <source>
        <dbReference type="ARBA" id="ARBA00023242"/>
    </source>
</evidence>
<evidence type="ECO:0000256" key="7">
    <source>
        <dbReference type="ARBA" id="ARBA00023159"/>
    </source>
</evidence>
<dbReference type="EMBL" id="CAWUHB010000032">
    <property type="protein sequence ID" value="CAK7225088.1"/>
    <property type="molecule type" value="Genomic_DNA"/>
</dbReference>
<evidence type="ECO:0000256" key="3">
    <source>
        <dbReference type="ARBA" id="ARBA00022723"/>
    </source>
</evidence>
<feature type="domain" description="Cyclin-like" evidence="11">
    <location>
        <begin position="162"/>
        <end position="247"/>
    </location>
</feature>
<keyword evidence="8" id="KW-0804">Transcription</keyword>
<feature type="compositionally biased region" description="Basic residues" evidence="10">
    <location>
        <begin position="698"/>
        <end position="707"/>
    </location>
</feature>
<evidence type="ECO:0000313" key="12">
    <source>
        <dbReference type="EMBL" id="CAK7225088.1"/>
    </source>
</evidence>
<proteinExistence type="inferred from homology"/>
<dbReference type="SUPFAM" id="SSF47954">
    <property type="entry name" value="Cyclin-like"/>
    <property type="match status" value="2"/>
</dbReference>
<dbReference type="InterPro" id="IPR013763">
    <property type="entry name" value="Cyclin-like_dom"/>
</dbReference>
<keyword evidence="3" id="KW-0479">Metal-binding</keyword>
<feature type="region of interest" description="Disordered" evidence="10">
    <location>
        <begin position="39"/>
        <end position="77"/>
    </location>
</feature>
<gene>
    <name evidence="12" type="primary">BRF1</name>
    <name evidence="12" type="ORF">SCUCBS95973_005741</name>
</gene>
<dbReference type="InterPro" id="IPR036915">
    <property type="entry name" value="Cyclin-like_sf"/>
</dbReference>
<reference evidence="12 13" key="1">
    <citation type="submission" date="2024-01" db="EMBL/GenBank/DDBJ databases">
        <authorList>
            <person name="Allen C."/>
            <person name="Tagirdzhanova G."/>
        </authorList>
    </citation>
    <scope>NUCLEOTIDE SEQUENCE [LARGE SCALE GENOMIC DNA]</scope>
</reference>
<dbReference type="InterPro" id="IPR013150">
    <property type="entry name" value="TFIIB_cyclin"/>
</dbReference>
<feature type="compositionally biased region" description="Low complexity" evidence="10">
    <location>
        <begin position="766"/>
        <end position="779"/>
    </location>
</feature>
<feature type="region of interest" description="Disordered" evidence="10">
    <location>
        <begin position="1"/>
        <end position="22"/>
    </location>
</feature>